<reference evidence="4" key="1">
    <citation type="submission" date="2017-02" db="UniProtKB">
        <authorList>
            <consortium name="WormBaseParasite"/>
        </authorList>
    </citation>
    <scope>IDENTIFICATION</scope>
</reference>
<sequence>MIYRADAYVATFGYIIFGVVVAIPNLYFFIKLVKCKKLRSNYGLMVFQLFISFACGVVLGLKGTVRTVKNFLDILGEITSSKTCLYQSVTPLEIWIYFQFATMLLANSIDRLLVVCDPLFYFANRLRIVILLVSLSIGSATILMIALYVTELHLPDRKTVKMCP</sequence>
<organism evidence="4">
    <name type="scientific">Enterobius vermicularis</name>
    <name type="common">Human pinworm</name>
    <dbReference type="NCBI Taxonomy" id="51028"/>
    <lineage>
        <taxon>Eukaryota</taxon>
        <taxon>Metazoa</taxon>
        <taxon>Ecdysozoa</taxon>
        <taxon>Nematoda</taxon>
        <taxon>Chromadorea</taxon>
        <taxon>Rhabditida</taxon>
        <taxon>Spirurina</taxon>
        <taxon>Oxyuridomorpha</taxon>
        <taxon>Oxyuroidea</taxon>
        <taxon>Oxyuridae</taxon>
        <taxon>Enterobius</taxon>
    </lineage>
</organism>
<feature type="transmembrane region" description="Helical" evidence="1">
    <location>
        <begin position="126"/>
        <end position="149"/>
    </location>
</feature>
<evidence type="ECO:0000313" key="3">
    <source>
        <dbReference type="Proteomes" id="UP000274131"/>
    </source>
</evidence>
<evidence type="ECO:0000313" key="4">
    <source>
        <dbReference type="WBParaSite" id="EVEC_0001198801-mRNA-1"/>
    </source>
</evidence>
<evidence type="ECO:0000256" key="1">
    <source>
        <dbReference type="SAM" id="Phobius"/>
    </source>
</evidence>
<keyword evidence="1" id="KW-1133">Transmembrane helix</keyword>
<protein>
    <submittedName>
        <fullName evidence="4">G_PROTEIN_RECEP_F1_2 domain-containing protein</fullName>
    </submittedName>
</protein>
<accession>A0A0N4VM37</accession>
<reference evidence="2 3" key="2">
    <citation type="submission" date="2018-10" db="EMBL/GenBank/DDBJ databases">
        <authorList>
            <consortium name="Pathogen Informatics"/>
        </authorList>
    </citation>
    <scope>NUCLEOTIDE SEQUENCE [LARGE SCALE GENOMIC DNA]</scope>
</reference>
<name>A0A0N4VM37_ENTVE</name>
<dbReference type="Proteomes" id="UP000274131">
    <property type="component" value="Unassembled WGS sequence"/>
</dbReference>
<keyword evidence="3" id="KW-1185">Reference proteome</keyword>
<dbReference type="OrthoDB" id="5859052at2759"/>
<keyword evidence="1" id="KW-0472">Membrane</keyword>
<dbReference type="EMBL" id="UXUI01011746">
    <property type="protein sequence ID" value="VDD96481.1"/>
    <property type="molecule type" value="Genomic_DNA"/>
</dbReference>
<proteinExistence type="predicted"/>
<dbReference type="WBParaSite" id="EVEC_0001198801-mRNA-1">
    <property type="protein sequence ID" value="EVEC_0001198801-mRNA-1"/>
    <property type="gene ID" value="EVEC_0001198801"/>
</dbReference>
<evidence type="ECO:0000313" key="2">
    <source>
        <dbReference type="EMBL" id="VDD96481.1"/>
    </source>
</evidence>
<feature type="transmembrane region" description="Helical" evidence="1">
    <location>
        <begin position="42"/>
        <end position="61"/>
    </location>
</feature>
<dbReference type="AlphaFoldDB" id="A0A0N4VM37"/>
<gene>
    <name evidence="2" type="ORF">EVEC_LOCUS11232</name>
</gene>
<keyword evidence="1" id="KW-0812">Transmembrane</keyword>
<feature type="transmembrane region" description="Helical" evidence="1">
    <location>
        <begin position="12"/>
        <end position="30"/>
    </location>
</feature>
<dbReference type="Gene3D" id="1.20.1070.10">
    <property type="entry name" value="Rhodopsin 7-helix transmembrane proteins"/>
    <property type="match status" value="1"/>
</dbReference>